<evidence type="ECO:0000313" key="6">
    <source>
        <dbReference type="Proteomes" id="UP000594263"/>
    </source>
</evidence>
<dbReference type="UniPathway" id="UPA00143"/>
<dbReference type="EnsemblPlants" id="Kaladp1014s0001.1.v1.1">
    <property type="protein sequence ID" value="Kaladp1014s0001.1.v1.1"/>
    <property type="gene ID" value="Kaladp1014s0001.v1.1"/>
</dbReference>
<dbReference type="OMA" id="SEECMET"/>
<dbReference type="Pfam" id="PF23568">
    <property type="entry name" value="ARM_LIN"/>
    <property type="match status" value="1"/>
</dbReference>
<dbReference type="AlphaFoldDB" id="A0A7N0VJV8"/>
<comment type="pathway">
    <text evidence="1">Protein modification; protein ubiquitination.</text>
</comment>
<dbReference type="SMART" id="SM00504">
    <property type="entry name" value="Ubox"/>
    <property type="match status" value="1"/>
</dbReference>
<feature type="compositionally biased region" description="Polar residues" evidence="3">
    <location>
        <begin position="358"/>
        <end position="377"/>
    </location>
</feature>
<reference evidence="5" key="1">
    <citation type="submission" date="2021-01" db="UniProtKB">
        <authorList>
            <consortium name="EnsemblPlants"/>
        </authorList>
    </citation>
    <scope>IDENTIFICATION</scope>
</reference>
<dbReference type="GO" id="GO:0004842">
    <property type="term" value="F:ubiquitin-protein transferase activity"/>
    <property type="evidence" value="ECO:0007669"/>
    <property type="project" value="InterPro"/>
</dbReference>
<dbReference type="InterPro" id="IPR045210">
    <property type="entry name" value="RING-Ubox_PUB"/>
</dbReference>
<dbReference type="PANTHER" id="PTHR47446">
    <property type="entry name" value="RING-TYPE E3 UBIQUITIN TRANSFERASE"/>
    <property type="match status" value="1"/>
</dbReference>
<protein>
    <recommendedName>
        <fullName evidence="4">U-box domain-containing protein</fullName>
    </recommendedName>
</protein>
<dbReference type="InterPro" id="IPR003613">
    <property type="entry name" value="Ubox_domain"/>
</dbReference>
<accession>A0A7N0VJV8</accession>
<organism evidence="5 6">
    <name type="scientific">Kalanchoe fedtschenkoi</name>
    <name type="common">Lavender scallops</name>
    <name type="synonym">South American air plant</name>
    <dbReference type="NCBI Taxonomy" id="63787"/>
    <lineage>
        <taxon>Eukaryota</taxon>
        <taxon>Viridiplantae</taxon>
        <taxon>Streptophyta</taxon>
        <taxon>Embryophyta</taxon>
        <taxon>Tracheophyta</taxon>
        <taxon>Spermatophyta</taxon>
        <taxon>Magnoliopsida</taxon>
        <taxon>eudicotyledons</taxon>
        <taxon>Gunneridae</taxon>
        <taxon>Pentapetalae</taxon>
        <taxon>Saxifragales</taxon>
        <taxon>Crassulaceae</taxon>
        <taxon>Kalanchoe</taxon>
    </lineage>
</organism>
<dbReference type="Pfam" id="PF23654">
    <property type="entry name" value="ARM_LIN_2nd"/>
    <property type="match status" value="1"/>
</dbReference>
<proteinExistence type="predicted"/>
<dbReference type="Proteomes" id="UP000594263">
    <property type="component" value="Unplaced"/>
</dbReference>
<evidence type="ECO:0000256" key="3">
    <source>
        <dbReference type="SAM" id="MobiDB-lite"/>
    </source>
</evidence>
<dbReference type="Gramene" id="Kaladp1014s0001.1.v1.1">
    <property type="protein sequence ID" value="Kaladp1014s0001.1.v1.1"/>
    <property type="gene ID" value="Kaladp1014s0001.v1.1"/>
</dbReference>
<feature type="region of interest" description="Disordered" evidence="3">
    <location>
        <begin position="286"/>
        <end position="311"/>
    </location>
</feature>
<dbReference type="InterPro" id="IPR052858">
    <property type="entry name" value="E3_ubiquitin-ligase_LIN"/>
</dbReference>
<dbReference type="Gene3D" id="3.30.40.10">
    <property type="entry name" value="Zinc/RING finger domain, C3HC4 (zinc finger)"/>
    <property type="match status" value="1"/>
</dbReference>
<dbReference type="InterPro" id="IPR013083">
    <property type="entry name" value="Znf_RING/FYVE/PHD"/>
</dbReference>
<dbReference type="InterPro" id="IPR056514">
    <property type="entry name" value="ARM_LIN_2nd"/>
</dbReference>
<dbReference type="CDD" id="cd16664">
    <property type="entry name" value="RING-Ubox_PUB"/>
    <property type="match status" value="1"/>
</dbReference>
<dbReference type="SUPFAM" id="SSF57850">
    <property type="entry name" value="RING/U-box"/>
    <property type="match status" value="1"/>
</dbReference>
<feature type="domain" description="U-box" evidence="4">
    <location>
        <begin position="387"/>
        <end position="462"/>
    </location>
</feature>
<keyword evidence="2" id="KW-0808">Transferase</keyword>
<evidence type="ECO:0000259" key="4">
    <source>
        <dbReference type="PROSITE" id="PS51698"/>
    </source>
</evidence>
<evidence type="ECO:0000313" key="5">
    <source>
        <dbReference type="EnsemblPlants" id="Kaladp1014s0001.1.v1.1"/>
    </source>
</evidence>
<sequence>LINSRKQTTKRFCLVCAILNSNQKTAGVPNYYLSAWAHLNLAYLWKLRNNVQNSVVHILEMFIVDPFFARIDFAPDMWKSLFLSHMSSTVGWYSESRHKLVLEVIPDSADLSFTADFDQLFRESLVFSMRPDQLEKIQKLEQLYGESLDENTKLYARYYKDCMNIDSPTSKKVVPMLPIAEPPMTPLHEVSRSIPDYVQFGPILPKSSGFSPKLKSKDEAKEASRLSITSTSQIAEEALWDQNNVTEENEDAPEYERCVDSHGRIHNLASPKLRMKVDCAGSRAYQSRIKRPHHRNLHLPTPRPDTLSKKDSPTLLRLLSCRVTDSSSAASLPISPYRYNESTSTSLDSDEKLRCLSNGKSSTNGSEEGCQSHNSAPLSDLLTPGNRPPKDFVCPITSQVFSDPVTLETGQTYERKAIQEWIERGNTTCPITRQTLSASVLPKTNYVLKRLITSRKEQNPEIAQDWSCSNTPKSSYAVPSFNESSLTSTFSGLYHLPVHKNLDDHYNGKSRRFRRVVVSTSPTSVISQAAVEIIISELKPHIACLCTSVDLQRCEAAVLETARIWVEAKADAEFHPYLSEPTVVNGFVEVLSASLNREVLQKTVFILSELIFANDSVGDALTAVDADFDCLTMLLKNGLA</sequence>
<dbReference type="InterPro" id="IPR056512">
    <property type="entry name" value="LIN_N"/>
</dbReference>
<feature type="compositionally biased region" description="Basic residues" evidence="3">
    <location>
        <begin position="288"/>
        <end position="297"/>
    </location>
</feature>
<name>A0A7N0VJV8_KALFE</name>
<evidence type="ECO:0000256" key="1">
    <source>
        <dbReference type="ARBA" id="ARBA00004906"/>
    </source>
</evidence>
<dbReference type="PROSITE" id="PS51698">
    <property type="entry name" value="U_BOX"/>
    <property type="match status" value="1"/>
</dbReference>
<feature type="region of interest" description="Disordered" evidence="3">
    <location>
        <begin position="332"/>
        <end position="384"/>
    </location>
</feature>
<keyword evidence="6" id="KW-1185">Reference proteome</keyword>
<dbReference type="GO" id="GO:0016567">
    <property type="term" value="P:protein ubiquitination"/>
    <property type="evidence" value="ECO:0007669"/>
    <property type="project" value="UniProtKB-UniPathway"/>
</dbReference>
<evidence type="ECO:0000256" key="2">
    <source>
        <dbReference type="ARBA" id="ARBA00022679"/>
    </source>
</evidence>
<dbReference type="Pfam" id="PF04564">
    <property type="entry name" value="U-box"/>
    <property type="match status" value="1"/>
</dbReference>
<dbReference type="PANTHER" id="PTHR47446:SF3">
    <property type="entry name" value="RING-TYPE E3 UBIQUITIN TRANSFERASE"/>
    <property type="match status" value="1"/>
</dbReference>